<sequence length="514" mass="56748">MLSPGTHAPYHEATTTTTNVSLPEASGDQSHHEMQDDVAYLSLSAMAERTDSQVLSAEGLSYSSMLYAATEVSGSDLTLPINTNEALSGPLAELRQSRLPDVDLASTELSAAYRCYVEMICQTFPYMTAAELTECHDSMTMRHGNDDGPQPLPEHLAIVYLGTATGLLLGMHYTYKEMLATEFALRAVRLMPKILDHAGNLSAIRSLIALVIFSMYTTFGGSTWHLLGLAMTRCISAGLHTIRLSDHRSQNNEQRAGSSLLWTLYILDTYVSTSLGRPFSLNDQDIMVSPPTSPPSGVNDTNVEEATLRCLIQHAQMIRSIRQSIKPDDGILCHYINIRHWAETIPPQIRIPRDHIVSLCSKAYVQLLQSERFLHDLDRASILKQVMGVFDSYLEKVEEQLSNPQSGAIAGLEALHIFAIGVILATRPDLQNVRDPQQNANVQTIISQVQIGLTLLSTRYSVVRTYRDIVLELQRININSSSVEKLRSLVAVSELSVPIQLQNLILGFASSIEA</sequence>
<keyword evidence="3" id="KW-0862">Zinc</keyword>
<evidence type="ECO:0000256" key="6">
    <source>
        <dbReference type="ARBA" id="ARBA00023163"/>
    </source>
</evidence>
<accession>A0A9W9CBN8</accession>
<evidence type="ECO:0000256" key="2">
    <source>
        <dbReference type="ARBA" id="ARBA00022723"/>
    </source>
</evidence>
<dbReference type="GO" id="GO:0000981">
    <property type="term" value="F:DNA-binding transcription factor activity, RNA polymerase II-specific"/>
    <property type="evidence" value="ECO:0007669"/>
    <property type="project" value="TreeGrafter"/>
</dbReference>
<dbReference type="GO" id="GO:0006351">
    <property type="term" value="P:DNA-templated transcription"/>
    <property type="evidence" value="ECO:0007669"/>
    <property type="project" value="InterPro"/>
</dbReference>
<keyword evidence="6" id="KW-0804">Transcription</keyword>
<feature type="region of interest" description="Disordered" evidence="8">
    <location>
        <begin position="1"/>
        <end position="34"/>
    </location>
</feature>
<dbReference type="AlphaFoldDB" id="A0A9W9CBN8"/>
<dbReference type="GeneID" id="80909388"/>
<feature type="domain" description="Xylanolytic transcriptional activator regulatory" evidence="9">
    <location>
        <begin position="223"/>
        <end position="297"/>
    </location>
</feature>
<evidence type="ECO:0000313" key="11">
    <source>
        <dbReference type="Proteomes" id="UP001140513"/>
    </source>
</evidence>
<keyword evidence="5" id="KW-0238">DNA-binding</keyword>
<comment type="caution">
    <text evidence="10">The sequence shown here is derived from an EMBL/GenBank/DDBJ whole genome shotgun (WGS) entry which is preliminary data.</text>
</comment>
<dbReference type="GO" id="GO:0008270">
    <property type="term" value="F:zinc ion binding"/>
    <property type="evidence" value="ECO:0007669"/>
    <property type="project" value="InterPro"/>
</dbReference>
<name>A0A9W9CBN8_9PLEO</name>
<evidence type="ECO:0000256" key="5">
    <source>
        <dbReference type="ARBA" id="ARBA00023125"/>
    </source>
</evidence>
<keyword evidence="11" id="KW-1185">Reference proteome</keyword>
<keyword evidence="2" id="KW-0479">Metal-binding</keyword>
<reference evidence="10" key="1">
    <citation type="submission" date="2022-10" db="EMBL/GenBank/DDBJ databases">
        <title>Tapping the CABI collections for fungal endophytes: first genome assemblies for Collariella, Neodidymelliopsis, Ascochyta clinopodiicola, Didymella pomorum, Didymosphaeria variabile, Neocosmospora piperis and Neocucurbitaria cava.</title>
        <authorList>
            <person name="Hill R."/>
        </authorList>
    </citation>
    <scope>NUCLEOTIDE SEQUENCE</scope>
    <source>
        <strain evidence="10">IMI 356815</strain>
    </source>
</reference>
<dbReference type="Proteomes" id="UP001140513">
    <property type="component" value="Unassembled WGS sequence"/>
</dbReference>
<dbReference type="InterPro" id="IPR007219">
    <property type="entry name" value="XnlR_reg_dom"/>
</dbReference>
<dbReference type="GO" id="GO:0005634">
    <property type="term" value="C:nucleus"/>
    <property type="evidence" value="ECO:0007669"/>
    <property type="project" value="UniProtKB-SubCell"/>
</dbReference>
<dbReference type="GO" id="GO:0043565">
    <property type="term" value="F:sequence-specific DNA binding"/>
    <property type="evidence" value="ECO:0007669"/>
    <property type="project" value="TreeGrafter"/>
</dbReference>
<keyword evidence="4" id="KW-0805">Transcription regulation</keyword>
<evidence type="ECO:0000256" key="1">
    <source>
        <dbReference type="ARBA" id="ARBA00004123"/>
    </source>
</evidence>
<gene>
    <name evidence="10" type="ORF">N0V89_005858</name>
</gene>
<organism evidence="10 11">
    <name type="scientific">Didymosphaeria variabile</name>
    <dbReference type="NCBI Taxonomy" id="1932322"/>
    <lineage>
        <taxon>Eukaryota</taxon>
        <taxon>Fungi</taxon>
        <taxon>Dikarya</taxon>
        <taxon>Ascomycota</taxon>
        <taxon>Pezizomycotina</taxon>
        <taxon>Dothideomycetes</taxon>
        <taxon>Pleosporomycetidae</taxon>
        <taxon>Pleosporales</taxon>
        <taxon>Massarineae</taxon>
        <taxon>Didymosphaeriaceae</taxon>
        <taxon>Didymosphaeria</taxon>
    </lineage>
</organism>
<dbReference type="CDD" id="cd12148">
    <property type="entry name" value="fungal_TF_MHR"/>
    <property type="match status" value="1"/>
</dbReference>
<dbReference type="OrthoDB" id="1621678at2759"/>
<dbReference type="RefSeq" id="XP_056071899.1">
    <property type="nucleotide sequence ID" value="XM_056214632.1"/>
</dbReference>
<evidence type="ECO:0000256" key="4">
    <source>
        <dbReference type="ARBA" id="ARBA00023015"/>
    </source>
</evidence>
<keyword evidence="7" id="KW-0539">Nucleus</keyword>
<dbReference type="PANTHER" id="PTHR47782:SF14">
    <property type="entry name" value="ZN(II)2CYS6 TRANSCRIPTION FACTOR (EUROFUNG)"/>
    <property type="match status" value="1"/>
</dbReference>
<evidence type="ECO:0000256" key="7">
    <source>
        <dbReference type="ARBA" id="ARBA00023242"/>
    </source>
</evidence>
<dbReference type="Pfam" id="PF04082">
    <property type="entry name" value="Fungal_trans"/>
    <property type="match status" value="1"/>
</dbReference>
<evidence type="ECO:0000259" key="9">
    <source>
        <dbReference type="SMART" id="SM00906"/>
    </source>
</evidence>
<evidence type="ECO:0000256" key="8">
    <source>
        <dbReference type="SAM" id="MobiDB-lite"/>
    </source>
</evidence>
<dbReference type="InterPro" id="IPR052202">
    <property type="entry name" value="Yeast_MetPath_Reg"/>
</dbReference>
<protein>
    <recommendedName>
        <fullName evidence="9">Xylanolytic transcriptional activator regulatory domain-containing protein</fullName>
    </recommendedName>
</protein>
<dbReference type="EMBL" id="JAPEUX010000004">
    <property type="protein sequence ID" value="KAJ4354125.1"/>
    <property type="molecule type" value="Genomic_DNA"/>
</dbReference>
<dbReference type="GO" id="GO:0045944">
    <property type="term" value="P:positive regulation of transcription by RNA polymerase II"/>
    <property type="evidence" value="ECO:0007669"/>
    <property type="project" value="TreeGrafter"/>
</dbReference>
<comment type="subcellular location">
    <subcellularLocation>
        <location evidence="1">Nucleus</location>
    </subcellularLocation>
</comment>
<evidence type="ECO:0000256" key="3">
    <source>
        <dbReference type="ARBA" id="ARBA00022833"/>
    </source>
</evidence>
<dbReference type="SMART" id="SM00906">
    <property type="entry name" value="Fungal_trans"/>
    <property type="match status" value="1"/>
</dbReference>
<proteinExistence type="predicted"/>
<dbReference type="PANTHER" id="PTHR47782">
    <property type="entry name" value="ZN(II)2CYS6 TRANSCRIPTION FACTOR (EUROFUNG)-RELATED"/>
    <property type="match status" value="1"/>
</dbReference>
<evidence type="ECO:0000313" key="10">
    <source>
        <dbReference type="EMBL" id="KAJ4354125.1"/>
    </source>
</evidence>